<accession>A0A5Q2NA25</accession>
<feature type="compositionally biased region" description="Polar residues" evidence="1">
    <location>
        <begin position="26"/>
        <end position="36"/>
    </location>
</feature>
<dbReference type="Proteomes" id="UP000366051">
    <property type="component" value="Chromosome"/>
</dbReference>
<dbReference type="AlphaFoldDB" id="A0A5Q2NA25"/>
<sequence length="70" mass="7838">MNHQHQKGENGYHNQAEQSDKKKDQPLQNHELTNLPSAVDPDSLQGIPSDPGMATIEEHDTLPEISKDPR</sequence>
<reference evidence="3" key="1">
    <citation type="submission" date="2019-11" db="EMBL/GenBank/DDBJ databases">
        <title>Genome sequence of Heliorestis convoluta strain HH, an alkaliphilic and minimalistic phototrophic bacterium from a soda lake in Egypt.</title>
        <authorList>
            <person name="Dewey E.D."/>
            <person name="Stokes L.M."/>
            <person name="Burchell B.M."/>
            <person name="Shaffer K.N."/>
            <person name="Huntington A.M."/>
            <person name="Baker J.M."/>
            <person name="Nadendla S."/>
            <person name="Giglio M.G."/>
            <person name="Touchman J.W."/>
            <person name="Blankenship R.E."/>
            <person name="Madigan M.T."/>
            <person name="Sattley W.M."/>
        </authorList>
    </citation>
    <scope>NUCLEOTIDE SEQUENCE [LARGE SCALE GENOMIC DNA]</scope>
    <source>
        <strain evidence="3">HH</strain>
    </source>
</reference>
<evidence type="ECO:0000313" key="2">
    <source>
        <dbReference type="EMBL" id="QGG49130.1"/>
    </source>
</evidence>
<evidence type="ECO:0000256" key="1">
    <source>
        <dbReference type="SAM" id="MobiDB-lite"/>
    </source>
</evidence>
<feature type="region of interest" description="Disordered" evidence="1">
    <location>
        <begin position="1"/>
        <end position="70"/>
    </location>
</feature>
<dbReference type="KEGG" id="hcv:FTV88_3055"/>
<organism evidence="2 3">
    <name type="scientific">Heliorestis convoluta</name>
    <dbReference type="NCBI Taxonomy" id="356322"/>
    <lineage>
        <taxon>Bacteria</taxon>
        <taxon>Bacillati</taxon>
        <taxon>Bacillota</taxon>
        <taxon>Clostridia</taxon>
        <taxon>Eubacteriales</taxon>
        <taxon>Heliobacteriaceae</taxon>
        <taxon>Heliorestis</taxon>
    </lineage>
</organism>
<name>A0A5Q2NA25_9FIRM</name>
<feature type="compositionally biased region" description="Basic and acidic residues" evidence="1">
    <location>
        <begin position="56"/>
        <end position="70"/>
    </location>
</feature>
<evidence type="ECO:0000313" key="3">
    <source>
        <dbReference type="Proteomes" id="UP000366051"/>
    </source>
</evidence>
<dbReference type="OrthoDB" id="9985897at2"/>
<protein>
    <submittedName>
        <fullName evidence="2">Uncharacterized protein</fullName>
    </submittedName>
</protein>
<proteinExistence type="predicted"/>
<dbReference type="RefSeq" id="WP_153726167.1">
    <property type="nucleotide sequence ID" value="NZ_CP045875.1"/>
</dbReference>
<gene>
    <name evidence="2" type="ORF">FTV88_3055</name>
</gene>
<keyword evidence="3" id="KW-1185">Reference proteome</keyword>
<feature type="compositionally biased region" description="Basic and acidic residues" evidence="1">
    <location>
        <begin position="1"/>
        <end position="10"/>
    </location>
</feature>
<dbReference type="EMBL" id="CP045875">
    <property type="protein sequence ID" value="QGG49130.1"/>
    <property type="molecule type" value="Genomic_DNA"/>
</dbReference>